<feature type="domain" description="Histone chaperone RTT106/FACT complex subunit SPT16-like middle" evidence="12">
    <location>
        <begin position="375"/>
        <end position="470"/>
    </location>
</feature>
<dbReference type="InterPro" id="IPR024954">
    <property type="entry name" value="SSRP1_DD"/>
</dbReference>
<dbReference type="PRINTS" id="PR00887">
    <property type="entry name" value="SSRCOGNITION"/>
</dbReference>
<keyword evidence="6 10" id="KW-0804">Transcription</keyword>
<dbReference type="GO" id="GO:0031491">
    <property type="term" value="F:nucleosome binding"/>
    <property type="evidence" value="ECO:0007669"/>
    <property type="project" value="TreeGrafter"/>
</dbReference>
<feature type="compositionally biased region" description="Low complexity" evidence="11">
    <location>
        <begin position="519"/>
        <end position="536"/>
    </location>
</feature>
<dbReference type="GO" id="GO:0042393">
    <property type="term" value="F:histone binding"/>
    <property type="evidence" value="ECO:0007669"/>
    <property type="project" value="TreeGrafter"/>
</dbReference>
<dbReference type="Proteomes" id="UP001212997">
    <property type="component" value="Unassembled WGS sequence"/>
</dbReference>
<evidence type="ECO:0000256" key="4">
    <source>
        <dbReference type="ARBA" id="ARBA00022763"/>
    </source>
</evidence>
<dbReference type="CDD" id="cd13231">
    <property type="entry name" value="PH2_SSRP1-like"/>
    <property type="match status" value="1"/>
</dbReference>
<feature type="region of interest" description="Disordered" evidence="11">
    <location>
        <begin position="478"/>
        <end position="647"/>
    </location>
</feature>
<dbReference type="GO" id="GO:0003677">
    <property type="term" value="F:DNA binding"/>
    <property type="evidence" value="ECO:0007669"/>
    <property type="project" value="InterPro"/>
</dbReference>
<feature type="compositionally biased region" description="Basic residues" evidence="11">
    <location>
        <begin position="585"/>
        <end position="596"/>
    </location>
</feature>
<keyword evidence="7 10" id="KW-0234">DNA repair</keyword>
<dbReference type="Pfam" id="PF08512">
    <property type="entry name" value="Rttp106-like_middle"/>
    <property type="match status" value="1"/>
</dbReference>
<sequence length="647" mass="71795">MTTVQFDHIYHGMSPEEGSQSKVHILPPVRLSLTPIYSTEIRIASSGMAWKGEQNEKVTALSAADIKWAQWLRVARNYQLRVGLKDRSRETFDGFVREDHDKIAQLMKQLFSVTLETKEASLKGWNWGTTDFQGQDLAFMVSNKTVFELPLSNVANSNIAGRTEVSLEFMTSNKKPTKGSPDELCEIRFFVPGTQAKGKGSDAGSQHSGDEGEEISAAQAFHEAVKEKAEIGQVAGDVVLSFEEVLVLTPRGRYDLDMFPEFLRLRGKTYDYKIMFASISRLFLLPKDDQHVLFILGLSNPIRQGQTRYQYLVMQFSREEEITAELNMSEEDIAKYDRLKKSYEDPTFEVVSGVFRALSGKKIIGAGSFQSRDGHPGIKANLKAVQGDLFMLEKYIFFVSKQPTLVELSDIHQVVFSRLGSGAGASAARTFDIKIVTKSGPEYNFTSINKEEHEVTESYLKEKKVKVKNEMMEGELLLAAEDDEDEEMQSVASSGEEAPKPRLGHDDDDDSEDDEDFEASSSDAGSPSDSSDSEGGQTASDASGDRELAKSAKGKGKAPKKKAPVKKRKSKESDAEDDEGEKPKKAAPKPKPKPKKKKDDADAMDVDDEEKAKAKAKPKPKAKPAAKAKEKDDDEGPKKKKQKRADD</sequence>
<dbReference type="GO" id="GO:0006281">
    <property type="term" value="P:DNA repair"/>
    <property type="evidence" value="ECO:0007669"/>
    <property type="project" value="UniProtKB-KW"/>
</dbReference>
<dbReference type="InterPro" id="IPR035417">
    <property type="entry name" value="SSRP1/POB3_N"/>
</dbReference>
<organism evidence="13 14">
    <name type="scientific">Meripilus lineatus</name>
    <dbReference type="NCBI Taxonomy" id="2056292"/>
    <lineage>
        <taxon>Eukaryota</taxon>
        <taxon>Fungi</taxon>
        <taxon>Dikarya</taxon>
        <taxon>Basidiomycota</taxon>
        <taxon>Agaricomycotina</taxon>
        <taxon>Agaricomycetes</taxon>
        <taxon>Polyporales</taxon>
        <taxon>Meripilaceae</taxon>
        <taxon>Meripilus</taxon>
    </lineage>
</organism>
<evidence type="ECO:0000256" key="6">
    <source>
        <dbReference type="ARBA" id="ARBA00023163"/>
    </source>
</evidence>
<feature type="compositionally biased region" description="Acidic residues" evidence="11">
    <location>
        <begin position="506"/>
        <end position="518"/>
    </location>
</feature>
<evidence type="ECO:0000259" key="12">
    <source>
        <dbReference type="SMART" id="SM01287"/>
    </source>
</evidence>
<keyword evidence="2 10" id="KW-0158">Chromosome</keyword>
<feature type="region of interest" description="Disordered" evidence="11">
    <location>
        <begin position="195"/>
        <end position="214"/>
    </location>
</feature>
<protein>
    <recommendedName>
        <fullName evidence="10">FACT complex subunit POB3</fullName>
    </recommendedName>
</protein>
<accession>A0AAD5YJ09</accession>
<dbReference type="InterPro" id="IPR038167">
    <property type="entry name" value="SSRP1_sf"/>
</dbReference>
<evidence type="ECO:0000256" key="8">
    <source>
        <dbReference type="ARBA" id="ARBA00023242"/>
    </source>
</evidence>
<evidence type="ECO:0000256" key="1">
    <source>
        <dbReference type="ARBA" id="ARBA00010060"/>
    </source>
</evidence>
<dbReference type="GO" id="GO:0006260">
    <property type="term" value="P:DNA replication"/>
    <property type="evidence" value="ECO:0007669"/>
    <property type="project" value="UniProtKB-KW"/>
</dbReference>
<dbReference type="Gene3D" id="2.30.29.30">
    <property type="entry name" value="Pleckstrin-homology domain (PH domain)/Phosphotyrosine-binding domain (PTB)"/>
    <property type="match status" value="2"/>
</dbReference>
<keyword evidence="14" id="KW-1185">Reference proteome</keyword>
<evidence type="ECO:0000256" key="10">
    <source>
        <dbReference type="RuleBase" id="RU364013"/>
    </source>
</evidence>
<comment type="similarity">
    <text evidence="1 10">Belongs to the SSRP1 family.</text>
</comment>
<dbReference type="PANTHER" id="PTHR45849">
    <property type="entry name" value="FACT COMPLEX SUBUNIT SSRP1"/>
    <property type="match status" value="1"/>
</dbReference>
<dbReference type="PANTHER" id="PTHR45849:SF1">
    <property type="entry name" value="FACT COMPLEX SUBUNIT SSRP1"/>
    <property type="match status" value="1"/>
</dbReference>
<dbReference type="Pfam" id="PF21103">
    <property type="entry name" value="PH1_SSRP1-like"/>
    <property type="match status" value="1"/>
</dbReference>
<evidence type="ECO:0000256" key="11">
    <source>
        <dbReference type="SAM" id="MobiDB-lite"/>
    </source>
</evidence>
<dbReference type="GO" id="GO:0035101">
    <property type="term" value="C:FACT complex"/>
    <property type="evidence" value="ECO:0007669"/>
    <property type="project" value="TreeGrafter"/>
</dbReference>
<dbReference type="SMART" id="SM01287">
    <property type="entry name" value="Rtt106"/>
    <property type="match status" value="1"/>
</dbReference>
<feature type="compositionally biased region" description="Basic residues" evidence="11">
    <location>
        <begin position="614"/>
        <end position="626"/>
    </location>
</feature>
<evidence type="ECO:0000256" key="7">
    <source>
        <dbReference type="ARBA" id="ARBA00023204"/>
    </source>
</evidence>
<comment type="subcellular location">
    <subcellularLocation>
        <location evidence="10">Nucleus</location>
    </subcellularLocation>
    <subcellularLocation>
        <location evidence="10">Chromosome</location>
    </subcellularLocation>
</comment>
<dbReference type="EMBL" id="JANAWD010000091">
    <property type="protein sequence ID" value="KAJ3487474.1"/>
    <property type="molecule type" value="Genomic_DNA"/>
</dbReference>
<evidence type="ECO:0000256" key="3">
    <source>
        <dbReference type="ARBA" id="ARBA00022705"/>
    </source>
</evidence>
<proteinExistence type="inferred from homology"/>
<dbReference type="Gene3D" id="2.30.29.220">
    <property type="entry name" value="Structure-specific recognition protein (SSRP1)"/>
    <property type="match status" value="1"/>
</dbReference>
<name>A0AAD5YJ09_9APHY</name>
<comment type="function">
    <text evidence="9 10">Component of the FACT complex, a general chromatin factor that acts to reorganize nucleosomes. The FACT complex is involved in multiple processes that require DNA as a template such as mRNA elongation, DNA replication and DNA repair. During transcription elongation the FACT complex acts as a histone chaperone that both destabilizes and restores nucleosomal structure. It facilitates the passage of RNA polymerase II and transcription by promoting the dissociation of one histone H2A-H2B dimer from the nucleosome, then subsequently promotes the reestablishment of the nucleosome following the passage of RNA polymerase II.</text>
</comment>
<evidence type="ECO:0000313" key="13">
    <source>
        <dbReference type="EMBL" id="KAJ3487474.1"/>
    </source>
</evidence>
<reference evidence="13" key="1">
    <citation type="submission" date="2022-07" db="EMBL/GenBank/DDBJ databases">
        <title>Genome Sequence of Physisporinus lineatus.</title>
        <authorList>
            <person name="Buettner E."/>
        </authorList>
    </citation>
    <scope>NUCLEOTIDE SEQUENCE</scope>
    <source>
        <strain evidence="13">VT162</strain>
    </source>
</reference>
<dbReference type="InterPro" id="IPR013719">
    <property type="entry name" value="RTT106/SPT16-like_middle_dom"/>
</dbReference>
<evidence type="ECO:0000256" key="5">
    <source>
        <dbReference type="ARBA" id="ARBA00023015"/>
    </source>
</evidence>
<evidence type="ECO:0000256" key="2">
    <source>
        <dbReference type="ARBA" id="ARBA00022454"/>
    </source>
</evidence>
<keyword evidence="4 10" id="KW-0227">DNA damage</keyword>
<dbReference type="SUPFAM" id="SSF50729">
    <property type="entry name" value="PH domain-like"/>
    <property type="match status" value="1"/>
</dbReference>
<dbReference type="Gene3D" id="2.30.29.150">
    <property type="match status" value="1"/>
</dbReference>
<gene>
    <name evidence="13" type="ORF">NLI96_g3514</name>
</gene>
<keyword evidence="8 10" id="KW-0539">Nucleus</keyword>
<dbReference type="Pfam" id="PF03531">
    <property type="entry name" value="SSrecog"/>
    <property type="match status" value="1"/>
</dbReference>
<feature type="compositionally biased region" description="Basic residues" evidence="11">
    <location>
        <begin position="638"/>
        <end position="647"/>
    </location>
</feature>
<keyword evidence="3 10" id="KW-0235">DNA replication</keyword>
<evidence type="ECO:0000256" key="9">
    <source>
        <dbReference type="ARBA" id="ARBA00025370"/>
    </source>
</evidence>
<dbReference type="FunFam" id="2.30.29.150:FF:000001">
    <property type="entry name" value="Fact complex subunit ssrp1"/>
    <property type="match status" value="1"/>
</dbReference>
<dbReference type="AlphaFoldDB" id="A0AAD5YJ09"/>
<keyword evidence="5 10" id="KW-0805">Transcription regulation</keyword>
<dbReference type="CDD" id="cd13230">
    <property type="entry name" value="PH1_SSRP1-like"/>
    <property type="match status" value="1"/>
</dbReference>
<comment type="caution">
    <text evidence="13">The sequence shown here is derived from an EMBL/GenBank/DDBJ whole genome shotgun (WGS) entry which is preliminary data.</text>
</comment>
<dbReference type="InterPro" id="IPR048993">
    <property type="entry name" value="SSRP1-like_PH1"/>
</dbReference>
<feature type="compositionally biased region" description="Basic residues" evidence="11">
    <location>
        <begin position="552"/>
        <end position="570"/>
    </location>
</feature>
<dbReference type="InterPro" id="IPR050454">
    <property type="entry name" value="RTT106/SSRP1_HistChap/FACT"/>
</dbReference>
<dbReference type="Pfam" id="PF17292">
    <property type="entry name" value="POB3_N"/>
    <property type="match status" value="1"/>
</dbReference>
<evidence type="ECO:0000313" key="14">
    <source>
        <dbReference type="Proteomes" id="UP001212997"/>
    </source>
</evidence>
<dbReference type="InterPro" id="IPR000969">
    <property type="entry name" value="SSRP1/POB3"/>
</dbReference>
<dbReference type="InterPro" id="IPR011993">
    <property type="entry name" value="PH-like_dom_sf"/>
</dbReference>